<evidence type="ECO:0000256" key="6">
    <source>
        <dbReference type="ARBA" id="ARBA00023136"/>
    </source>
</evidence>
<evidence type="ECO:0000256" key="4">
    <source>
        <dbReference type="ARBA" id="ARBA00022840"/>
    </source>
</evidence>
<gene>
    <name evidence="11" type="ORF">DLJ53_05020</name>
</gene>
<dbReference type="InterPro" id="IPR027417">
    <property type="entry name" value="P-loop_NTPase"/>
</dbReference>
<evidence type="ECO:0000256" key="2">
    <source>
        <dbReference type="ARBA" id="ARBA00022692"/>
    </source>
</evidence>
<comment type="subcellular location">
    <subcellularLocation>
        <location evidence="1">Cell membrane</location>
        <topology evidence="1">Multi-pass membrane protein</topology>
    </subcellularLocation>
</comment>
<comment type="caution">
    <text evidence="11">The sequence shown here is derived from an EMBL/GenBank/DDBJ whole genome shotgun (WGS) entry which is preliminary data.</text>
</comment>
<dbReference type="GO" id="GO:0005886">
    <property type="term" value="C:plasma membrane"/>
    <property type="evidence" value="ECO:0007669"/>
    <property type="project" value="UniProtKB-SubCell"/>
</dbReference>
<feature type="transmembrane region" description="Helical" evidence="8">
    <location>
        <begin position="79"/>
        <end position="99"/>
    </location>
</feature>
<feature type="transmembrane region" description="Helical" evidence="8">
    <location>
        <begin position="298"/>
        <end position="315"/>
    </location>
</feature>
<keyword evidence="6 8" id="KW-0472">Membrane</keyword>
<organism evidence="11 12">
    <name type="scientific">Acuticoccus sediminis</name>
    <dbReference type="NCBI Taxonomy" id="2184697"/>
    <lineage>
        <taxon>Bacteria</taxon>
        <taxon>Pseudomonadati</taxon>
        <taxon>Pseudomonadota</taxon>
        <taxon>Alphaproteobacteria</taxon>
        <taxon>Hyphomicrobiales</taxon>
        <taxon>Amorphaceae</taxon>
        <taxon>Acuticoccus</taxon>
    </lineage>
</organism>
<dbReference type="PANTHER" id="PTHR24221">
    <property type="entry name" value="ATP-BINDING CASSETTE SUB-FAMILY B"/>
    <property type="match status" value="1"/>
</dbReference>
<dbReference type="CDD" id="cd03228">
    <property type="entry name" value="ABCC_MRP_Like"/>
    <property type="match status" value="1"/>
</dbReference>
<dbReference type="PANTHER" id="PTHR24221:SF654">
    <property type="entry name" value="ATP-BINDING CASSETTE SUB-FAMILY B MEMBER 6"/>
    <property type="match status" value="1"/>
</dbReference>
<dbReference type="Pfam" id="PF00664">
    <property type="entry name" value="ABC_membrane"/>
    <property type="match status" value="1"/>
</dbReference>
<dbReference type="RefSeq" id="WP_146619896.1">
    <property type="nucleotide sequence ID" value="NZ_QHHQ01000001.1"/>
</dbReference>
<evidence type="ECO:0000256" key="8">
    <source>
        <dbReference type="SAM" id="Phobius"/>
    </source>
</evidence>
<dbReference type="AlphaFoldDB" id="A0A8B2P1J5"/>
<feature type="transmembrane region" description="Helical" evidence="8">
    <location>
        <begin position="269"/>
        <end position="291"/>
    </location>
</feature>
<feature type="domain" description="ABC transmembrane type-1" evidence="10">
    <location>
        <begin position="34"/>
        <end position="329"/>
    </location>
</feature>
<keyword evidence="12" id="KW-1185">Reference proteome</keyword>
<evidence type="ECO:0000259" key="10">
    <source>
        <dbReference type="PROSITE" id="PS50929"/>
    </source>
</evidence>
<proteinExistence type="predicted"/>
<name>A0A8B2P1J5_9HYPH</name>
<dbReference type="InterPro" id="IPR039421">
    <property type="entry name" value="Type_1_exporter"/>
</dbReference>
<keyword evidence="3" id="KW-0547">Nucleotide-binding</keyword>
<dbReference type="SUPFAM" id="SSF90123">
    <property type="entry name" value="ABC transporter transmembrane region"/>
    <property type="match status" value="1"/>
</dbReference>
<reference evidence="11 12" key="1">
    <citation type="submission" date="2018-05" db="EMBL/GenBank/DDBJ databases">
        <title>Acuticoccus sediminis sp. nov., isolated from deep-sea sediment of Indian Ocean.</title>
        <authorList>
            <person name="Liu X."/>
            <person name="Lai Q."/>
            <person name="Du Y."/>
            <person name="Sun F."/>
            <person name="Zhang X."/>
            <person name="Wang S."/>
            <person name="Shao Z."/>
        </authorList>
    </citation>
    <scope>NUCLEOTIDE SEQUENCE [LARGE SCALE GENOMIC DNA]</scope>
    <source>
        <strain evidence="11 12">PTG4-2</strain>
    </source>
</reference>
<dbReference type="GO" id="GO:0005524">
    <property type="term" value="F:ATP binding"/>
    <property type="evidence" value="ECO:0007669"/>
    <property type="project" value="UniProtKB-KW"/>
</dbReference>
<feature type="transmembrane region" description="Helical" evidence="8">
    <location>
        <begin position="228"/>
        <end position="249"/>
    </location>
</feature>
<dbReference type="PROSITE" id="PS50929">
    <property type="entry name" value="ABC_TM1F"/>
    <property type="match status" value="1"/>
</dbReference>
<feature type="transmembrane region" description="Helical" evidence="8">
    <location>
        <begin position="160"/>
        <end position="181"/>
    </location>
</feature>
<sequence>MSIGPIQRLGDLSGGQPILPFVRDVLRNAGRRGLLGFGLHVVGAVGEGVALLLLVPILAAVGGASRDVEFVPLYDNPDVVTSSSEPLVAILVLFVALVAGQSLLARWRHVVLADVVTRYASALRLRLASSVAEARWSAIVPLHQTDVTHALAGEVDRVTAAAHGVLAVIQVAVLLLAYLAVALTISVPMTLLGLVIGAAALVAVAPARRRARRLVDDVTRMHRRRNRVIGDFVGGLKLAKMLLAEPAFVADLTSALRSMEAEDHTRTSVAGWGAVAFQTICALAFAAFALAAMTATPIGLPAFVALLVVASRAVPRIREARLALQAIQDDLPAHEALTRLADTLDRAVEPKAEAQTPAKRPLALRRAVALDGVSYRHPDGGALSDVSLTLPCGSLTAIVGASGSGKSTIADIFAGLLEVEFGSVRVDGHALTHATRREWRGLVAAVPQDSTFINASIAQNMRLAAPTADDAAIWRALTDAGAARFVAPLKDGLQTLMGDGGTRFTGSERQRLALARALLRRPQLLVLDEPSNALDDESEARLVRTIAGLKGTTTILMITQRPPLISIADRIVRLGNGTVLAIETSASQGGARPGQTKARSQSTEASVEPLPPSREWVDISRP</sequence>
<dbReference type="InterPro" id="IPR011527">
    <property type="entry name" value="ABC1_TM_dom"/>
</dbReference>
<evidence type="ECO:0000256" key="3">
    <source>
        <dbReference type="ARBA" id="ARBA00022741"/>
    </source>
</evidence>
<dbReference type="InterPro" id="IPR003439">
    <property type="entry name" value="ABC_transporter-like_ATP-bd"/>
</dbReference>
<evidence type="ECO:0000313" key="11">
    <source>
        <dbReference type="EMBL" id="RAI03834.1"/>
    </source>
</evidence>
<dbReference type="GO" id="GO:0034040">
    <property type="term" value="F:ATPase-coupled lipid transmembrane transporter activity"/>
    <property type="evidence" value="ECO:0007669"/>
    <property type="project" value="TreeGrafter"/>
</dbReference>
<dbReference type="GO" id="GO:0140359">
    <property type="term" value="F:ABC-type transporter activity"/>
    <property type="evidence" value="ECO:0007669"/>
    <property type="project" value="InterPro"/>
</dbReference>
<dbReference type="Pfam" id="PF00005">
    <property type="entry name" value="ABC_tran"/>
    <property type="match status" value="1"/>
</dbReference>
<dbReference type="SUPFAM" id="SSF52540">
    <property type="entry name" value="P-loop containing nucleoside triphosphate hydrolases"/>
    <property type="match status" value="1"/>
</dbReference>
<dbReference type="GO" id="GO:0016887">
    <property type="term" value="F:ATP hydrolysis activity"/>
    <property type="evidence" value="ECO:0007669"/>
    <property type="project" value="InterPro"/>
</dbReference>
<protein>
    <recommendedName>
        <fullName evidence="13">ATP-binding cassette, subfamily C</fullName>
    </recommendedName>
</protein>
<dbReference type="InterPro" id="IPR003593">
    <property type="entry name" value="AAA+_ATPase"/>
</dbReference>
<evidence type="ECO:0000256" key="7">
    <source>
        <dbReference type="SAM" id="MobiDB-lite"/>
    </source>
</evidence>
<evidence type="ECO:0000256" key="5">
    <source>
        <dbReference type="ARBA" id="ARBA00022989"/>
    </source>
</evidence>
<evidence type="ECO:0008006" key="13">
    <source>
        <dbReference type="Google" id="ProtNLM"/>
    </source>
</evidence>
<dbReference type="EMBL" id="QHHQ01000001">
    <property type="protein sequence ID" value="RAI03834.1"/>
    <property type="molecule type" value="Genomic_DNA"/>
</dbReference>
<dbReference type="Gene3D" id="1.20.1560.10">
    <property type="entry name" value="ABC transporter type 1, transmembrane domain"/>
    <property type="match status" value="1"/>
</dbReference>
<feature type="domain" description="ABC transporter" evidence="9">
    <location>
        <begin position="368"/>
        <end position="601"/>
    </location>
</feature>
<feature type="transmembrane region" description="Helical" evidence="8">
    <location>
        <begin position="187"/>
        <end position="207"/>
    </location>
</feature>
<feature type="transmembrane region" description="Helical" evidence="8">
    <location>
        <begin position="33"/>
        <end position="59"/>
    </location>
</feature>
<feature type="region of interest" description="Disordered" evidence="7">
    <location>
        <begin position="585"/>
        <end position="622"/>
    </location>
</feature>
<dbReference type="PROSITE" id="PS50893">
    <property type="entry name" value="ABC_TRANSPORTER_2"/>
    <property type="match status" value="1"/>
</dbReference>
<keyword evidence="5 8" id="KW-1133">Transmembrane helix</keyword>
<keyword evidence="4" id="KW-0067">ATP-binding</keyword>
<dbReference type="Proteomes" id="UP000249590">
    <property type="component" value="Unassembled WGS sequence"/>
</dbReference>
<evidence type="ECO:0000313" key="12">
    <source>
        <dbReference type="Proteomes" id="UP000249590"/>
    </source>
</evidence>
<keyword evidence="2 8" id="KW-0812">Transmembrane</keyword>
<dbReference type="InterPro" id="IPR036640">
    <property type="entry name" value="ABC1_TM_sf"/>
</dbReference>
<dbReference type="Gene3D" id="3.40.50.300">
    <property type="entry name" value="P-loop containing nucleotide triphosphate hydrolases"/>
    <property type="match status" value="1"/>
</dbReference>
<dbReference type="OrthoDB" id="501491at2"/>
<accession>A0A8B2P1J5</accession>
<dbReference type="SMART" id="SM00382">
    <property type="entry name" value="AAA"/>
    <property type="match status" value="1"/>
</dbReference>
<evidence type="ECO:0000259" key="9">
    <source>
        <dbReference type="PROSITE" id="PS50893"/>
    </source>
</evidence>
<evidence type="ECO:0000256" key="1">
    <source>
        <dbReference type="ARBA" id="ARBA00004651"/>
    </source>
</evidence>